<name>A0A511M5M2_9NOCA</name>
<keyword evidence="1" id="KW-1133">Transmembrane helix</keyword>
<feature type="transmembrane region" description="Helical" evidence="1">
    <location>
        <begin position="139"/>
        <end position="160"/>
    </location>
</feature>
<keyword evidence="1" id="KW-0472">Membrane</keyword>
<keyword evidence="1" id="KW-0812">Transmembrane</keyword>
<dbReference type="EMBL" id="BJXA01000002">
    <property type="protein sequence ID" value="GEM35921.1"/>
    <property type="molecule type" value="Genomic_DNA"/>
</dbReference>
<gene>
    <name evidence="2" type="ORF">NN4_04400</name>
</gene>
<comment type="caution">
    <text evidence="2">The sequence shown here is derived from an EMBL/GenBank/DDBJ whole genome shotgun (WGS) entry which is preliminary data.</text>
</comment>
<proteinExistence type="predicted"/>
<evidence type="ECO:0000313" key="3">
    <source>
        <dbReference type="Proteomes" id="UP000321424"/>
    </source>
</evidence>
<dbReference type="Proteomes" id="UP000321424">
    <property type="component" value="Unassembled WGS sequence"/>
</dbReference>
<sequence length="176" mass="18403">MEVRQLHPSRAVIGATTVAAPIYILLTALCGGAAIYVLIATLGPPYAVAGAIGGGLGVGGGAYLNDQRRTSEFGSLDNRIGFEHIVRGQRPTGVNLQWLHSMIERELRRTSITIVGSGVCGAAAAVAAVALGLYSGALILRVVGAVMLITIAAVLVAVNFRRRRQLQLLNSAMSQR</sequence>
<keyword evidence="3" id="KW-1185">Reference proteome</keyword>
<feature type="transmembrane region" description="Helical" evidence="1">
    <location>
        <begin position="45"/>
        <end position="64"/>
    </location>
</feature>
<feature type="transmembrane region" description="Helical" evidence="1">
    <location>
        <begin position="12"/>
        <end position="39"/>
    </location>
</feature>
<evidence type="ECO:0000313" key="2">
    <source>
        <dbReference type="EMBL" id="GEM35921.1"/>
    </source>
</evidence>
<reference evidence="2 3" key="1">
    <citation type="submission" date="2019-07" db="EMBL/GenBank/DDBJ databases">
        <title>Whole genome shotgun sequence of Nocardia ninae NBRC 108245.</title>
        <authorList>
            <person name="Hosoyama A."/>
            <person name="Uohara A."/>
            <person name="Ohji S."/>
            <person name="Ichikawa N."/>
        </authorList>
    </citation>
    <scope>NUCLEOTIDE SEQUENCE [LARGE SCALE GENOMIC DNA]</scope>
    <source>
        <strain evidence="2 3">NBRC 108245</strain>
    </source>
</reference>
<evidence type="ECO:0000256" key="1">
    <source>
        <dbReference type="SAM" id="Phobius"/>
    </source>
</evidence>
<organism evidence="2 3">
    <name type="scientific">Nocardia ninae NBRC 108245</name>
    <dbReference type="NCBI Taxonomy" id="1210091"/>
    <lineage>
        <taxon>Bacteria</taxon>
        <taxon>Bacillati</taxon>
        <taxon>Actinomycetota</taxon>
        <taxon>Actinomycetes</taxon>
        <taxon>Mycobacteriales</taxon>
        <taxon>Nocardiaceae</taxon>
        <taxon>Nocardia</taxon>
    </lineage>
</organism>
<dbReference type="RefSeq" id="WP_147128246.1">
    <property type="nucleotide sequence ID" value="NZ_BJXA01000002.1"/>
</dbReference>
<accession>A0A511M5M2</accession>
<dbReference type="AlphaFoldDB" id="A0A511M5M2"/>
<feature type="transmembrane region" description="Helical" evidence="1">
    <location>
        <begin position="112"/>
        <end position="133"/>
    </location>
</feature>
<protein>
    <submittedName>
        <fullName evidence="2">Uncharacterized protein</fullName>
    </submittedName>
</protein>